<accession>F0S272</accession>
<reference evidence="2 3" key="1">
    <citation type="journal article" date="2011" name="Stand. Genomic Sci.">
        <title>Complete genome sequence of the thermophilic sulfur-reducer Desulfurobacterium thermolithotrophum type strain (BSA(T)) from a deep-sea hydrothermal vent.</title>
        <authorList>
            <person name="Goker M."/>
            <person name="Daligault H."/>
            <person name="Mwirichia R."/>
            <person name="Lapidus A."/>
            <person name="Lucas S."/>
            <person name="Deshpande S."/>
            <person name="Pagani I."/>
            <person name="Tapia R."/>
            <person name="Cheng J.F."/>
            <person name="Goodwin L."/>
            <person name="Pitluck S."/>
            <person name="Liolios K."/>
            <person name="Ivanova N."/>
            <person name="Mavromatis K."/>
            <person name="Mikhailova N."/>
            <person name="Pati A."/>
            <person name="Chen A."/>
            <person name="Palaniappan K."/>
            <person name="Han C."/>
            <person name="Land M."/>
            <person name="Hauser L."/>
            <person name="Pan C."/>
            <person name="Brambilla E.M."/>
            <person name="Rohde M."/>
            <person name="Spring S."/>
            <person name="Sikorski J."/>
            <person name="Wirth R."/>
            <person name="Detter J.C."/>
            <person name="Woyke T."/>
            <person name="Bristow J."/>
            <person name="Eisen J.A."/>
            <person name="Markowitz V."/>
            <person name="Hugenholtz P."/>
            <person name="Kyrpides N.C."/>
            <person name="Klenk H.P."/>
        </authorList>
    </citation>
    <scope>NUCLEOTIDE SEQUENCE [LARGE SCALE GENOMIC DNA]</scope>
    <source>
        <strain evidence="3">DSM 11699 / BSA</strain>
    </source>
</reference>
<dbReference type="KEGG" id="dte:Dester_0359"/>
<dbReference type="eggNOG" id="ENOG5033YMJ">
    <property type="taxonomic scope" value="Bacteria"/>
</dbReference>
<keyword evidence="1" id="KW-0732">Signal</keyword>
<name>F0S272_DESTD</name>
<feature type="signal peptide" evidence="1">
    <location>
        <begin position="1"/>
        <end position="27"/>
    </location>
</feature>
<dbReference type="STRING" id="868864.Dester_0359"/>
<evidence type="ECO:0000313" key="2">
    <source>
        <dbReference type="EMBL" id="ADY73015.1"/>
    </source>
</evidence>
<sequence length="132" mass="14349">MASKSLRKVLSLASLFTMGTLAYSSSAYPHPAVPLKDIDGNPITLDTSKCIKIGNKEYCEGKPVSWEATCGACHKEITGDVTSGVHFPGPVHAAYHIGRGWNELADNFGAERVKEGKDYRKFLRSFGDDGAW</sequence>
<evidence type="ECO:0000313" key="3">
    <source>
        <dbReference type="Proteomes" id="UP000007102"/>
    </source>
</evidence>
<reference evidence="3" key="2">
    <citation type="submission" date="2011-02" db="EMBL/GenBank/DDBJ databases">
        <title>The complete genome of Desulfurobacterium thermolithotrophum DSM 11699.</title>
        <authorList>
            <consortium name="US DOE Joint Genome Institute (JGI-PGF)"/>
            <person name="Lucas S."/>
            <person name="Copeland A."/>
            <person name="Lapidus A."/>
            <person name="Bruce D."/>
            <person name="Goodwin L."/>
            <person name="Pitluck S."/>
            <person name="Kyrpides N."/>
            <person name="Mavromatis K."/>
            <person name="Pagani I."/>
            <person name="Ivanova N."/>
            <person name="Mikhailova N."/>
            <person name="Daligault H."/>
            <person name="Detter J.C."/>
            <person name="Tapia R."/>
            <person name="Han C."/>
            <person name="Land M."/>
            <person name="Hauser L."/>
            <person name="Markowitz V."/>
            <person name="Cheng J.-F."/>
            <person name="Hugenholtz P."/>
            <person name="Woyke T."/>
            <person name="Wu D."/>
            <person name="Spring S."/>
            <person name="Brambilla E."/>
            <person name="Klenk H.-P."/>
            <person name="Eisen J.A."/>
        </authorList>
    </citation>
    <scope>NUCLEOTIDE SEQUENCE [LARGE SCALE GENOMIC DNA]</scope>
    <source>
        <strain evidence="3">DSM 11699 / BSA</strain>
    </source>
</reference>
<dbReference type="HOGENOM" id="CLU_1926580_0_0_0"/>
<dbReference type="AlphaFoldDB" id="F0S272"/>
<gene>
    <name evidence="2" type="ordered locus">Dester_0359</name>
</gene>
<evidence type="ECO:0008006" key="4">
    <source>
        <dbReference type="Google" id="ProtNLM"/>
    </source>
</evidence>
<keyword evidence="3" id="KW-1185">Reference proteome</keyword>
<protein>
    <recommendedName>
        <fullName evidence="4">Cytochrome c domain-containing protein</fullName>
    </recommendedName>
</protein>
<organism evidence="2 3">
    <name type="scientific">Desulfurobacterium thermolithotrophum (strain DSM 11699 / BSA)</name>
    <dbReference type="NCBI Taxonomy" id="868864"/>
    <lineage>
        <taxon>Bacteria</taxon>
        <taxon>Pseudomonadati</taxon>
        <taxon>Aquificota</taxon>
        <taxon>Aquificia</taxon>
        <taxon>Desulfurobacteriales</taxon>
        <taxon>Desulfurobacteriaceae</taxon>
        <taxon>Desulfurobacterium</taxon>
    </lineage>
</organism>
<dbReference type="Proteomes" id="UP000007102">
    <property type="component" value="Chromosome"/>
</dbReference>
<dbReference type="RefSeq" id="WP_013637973.1">
    <property type="nucleotide sequence ID" value="NC_015185.1"/>
</dbReference>
<proteinExistence type="predicted"/>
<feature type="chain" id="PRO_5003259978" description="Cytochrome c domain-containing protein" evidence="1">
    <location>
        <begin position="28"/>
        <end position="132"/>
    </location>
</feature>
<evidence type="ECO:0000256" key="1">
    <source>
        <dbReference type="SAM" id="SignalP"/>
    </source>
</evidence>
<dbReference type="OrthoDB" id="14260at2"/>
<dbReference type="EMBL" id="CP002543">
    <property type="protein sequence ID" value="ADY73015.1"/>
    <property type="molecule type" value="Genomic_DNA"/>
</dbReference>
<dbReference type="InParanoid" id="F0S272"/>